<keyword evidence="4" id="KW-0488">Methylation</keyword>
<evidence type="ECO:0000256" key="3">
    <source>
        <dbReference type="ARBA" id="ARBA00022475"/>
    </source>
</evidence>
<proteinExistence type="inferred from homology"/>
<comment type="similarity">
    <text evidence="9">Belongs to the GSP H family.</text>
</comment>
<keyword evidence="5" id="KW-0997">Cell inner membrane</keyword>
<dbReference type="Proteomes" id="UP001606300">
    <property type="component" value="Unassembled WGS sequence"/>
</dbReference>
<evidence type="ECO:0000259" key="13">
    <source>
        <dbReference type="Pfam" id="PF12019"/>
    </source>
</evidence>
<dbReference type="PROSITE" id="PS00409">
    <property type="entry name" value="PROKAR_NTER_METHYL"/>
    <property type="match status" value="1"/>
</dbReference>
<evidence type="ECO:0000256" key="4">
    <source>
        <dbReference type="ARBA" id="ARBA00022481"/>
    </source>
</evidence>
<feature type="transmembrane region" description="Helical" evidence="12">
    <location>
        <begin position="37"/>
        <end position="61"/>
    </location>
</feature>
<evidence type="ECO:0000256" key="6">
    <source>
        <dbReference type="ARBA" id="ARBA00022692"/>
    </source>
</evidence>
<organism evidence="14 15">
    <name type="scientific">Pelomonas dachongensis</name>
    <dbReference type="NCBI Taxonomy" id="3299029"/>
    <lineage>
        <taxon>Bacteria</taxon>
        <taxon>Pseudomonadati</taxon>
        <taxon>Pseudomonadota</taxon>
        <taxon>Betaproteobacteria</taxon>
        <taxon>Burkholderiales</taxon>
        <taxon>Sphaerotilaceae</taxon>
        <taxon>Roseateles</taxon>
    </lineage>
</organism>
<comment type="caution">
    <text evidence="14">The sequence shown here is derived from an EMBL/GenBank/DDBJ whole genome shotgun (WGS) entry which is preliminary data.</text>
</comment>
<evidence type="ECO:0000256" key="7">
    <source>
        <dbReference type="ARBA" id="ARBA00022989"/>
    </source>
</evidence>
<keyword evidence="3" id="KW-1003">Cell membrane</keyword>
<keyword evidence="7 12" id="KW-1133">Transmembrane helix</keyword>
<dbReference type="Gene3D" id="3.30.700.10">
    <property type="entry name" value="Glycoprotein, Type 4 Pilin"/>
    <property type="match status" value="1"/>
</dbReference>
<dbReference type="InterPro" id="IPR012902">
    <property type="entry name" value="N_methyl_site"/>
</dbReference>
<feature type="region of interest" description="Disordered" evidence="11">
    <location>
        <begin position="1"/>
        <end position="25"/>
    </location>
</feature>
<dbReference type="RefSeq" id="WP_394472824.1">
    <property type="nucleotide sequence ID" value="NZ_JBIGHY010000011.1"/>
</dbReference>
<accession>A0ABW7ETB9</accession>
<evidence type="ECO:0000256" key="1">
    <source>
        <dbReference type="ARBA" id="ARBA00004377"/>
    </source>
</evidence>
<reference evidence="14 15" key="1">
    <citation type="submission" date="2024-09" db="EMBL/GenBank/DDBJ databases">
        <title>Novel species of the genus Pelomonas and Roseateles isolated from streams.</title>
        <authorList>
            <person name="Lu H."/>
        </authorList>
    </citation>
    <scope>NUCLEOTIDE SEQUENCE [LARGE SCALE GENOMIC DNA]</scope>
    <source>
        <strain evidence="14 15">DC23W</strain>
    </source>
</reference>
<protein>
    <recommendedName>
        <fullName evidence="2">Type II secretion system protein H</fullName>
    </recommendedName>
    <alternativeName>
        <fullName evidence="10">General secretion pathway protein H</fullName>
    </alternativeName>
</protein>
<dbReference type="SUPFAM" id="SSF54523">
    <property type="entry name" value="Pili subunits"/>
    <property type="match status" value="1"/>
</dbReference>
<gene>
    <name evidence="14" type="ORF">ACG02S_22945</name>
</gene>
<dbReference type="InterPro" id="IPR045584">
    <property type="entry name" value="Pilin-like"/>
</dbReference>
<name>A0ABW7ETB9_9BURK</name>
<dbReference type="EMBL" id="JBIGHY010000011">
    <property type="protein sequence ID" value="MFG6416760.1"/>
    <property type="molecule type" value="Genomic_DNA"/>
</dbReference>
<evidence type="ECO:0000256" key="8">
    <source>
        <dbReference type="ARBA" id="ARBA00023136"/>
    </source>
</evidence>
<evidence type="ECO:0000313" key="14">
    <source>
        <dbReference type="EMBL" id="MFG6416760.1"/>
    </source>
</evidence>
<evidence type="ECO:0000313" key="15">
    <source>
        <dbReference type="Proteomes" id="UP001606300"/>
    </source>
</evidence>
<sequence length="191" mass="20618">MNPATSPAPADRRATSQAPRVISRTGRVRSRAAGQGFTLIEVGIVMAVMAILAAVAIPSYMEHVARQRLRLVAEQLEQDLRRARALSVNEGRNISVSFRSGAQWCWGTSRQGPCDCAAEQSRCELAGMSWRNSKGVLLQSGQGITFEGGLGRALGWSRIGLSNERNQQLSIDLNPLGRPQICGVDARKGSC</sequence>
<evidence type="ECO:0000256" key="2">
    <source>
        <dbReference type="ARBA" id="ARBA00021549"/>
    </source>
</evidence>
<evidence type="ECO:0000256" key="5">
    <source>
        <dbReference type="ARBA" id="ARBA00022519"/>
    </source>
</evidence>
<dbReference type="Pfam" id="PF07963">
    <property type="entry name" value="N_methyl"/>
    <property type="match status" value="1"/>
</dbReference>
<keyword evidence="6 12" id="KW-0812">Transmembrane</keyword>
<feature type="domain" description="General secretion pathway GspH" evidence="13">
    <location>
        <begin position="73"/>
        <end position="177"/>
    </location>
</feature>
<keyword evidence="15" id="KW-1185">Reference proteome</keyword>
<dbReference type="InterPro" id="IPR022346">
    <property type="entry name" value="T2SS_GspH"/>
</dbReference>
<evidence type="ECO:0000256" key="9">
    <source>
        <dbReference type="ARBA" id="ARBA00025772"/>
    </source>
</evidence>
<comment type="subcellular location">
    <subcellularLocation>
        <location evidence="1">Cell inner membrane</location>
        <topology evidence="1">Single-pass membrane protein</topology>
    </subcellularLocation>
</comment>
<dbReference type="Pfam" id="PF12019">
    <property type="entry name" value="GspH"/>
    <property type="match status" value="1"/>
</dbReference>
<dbReference type="NCBIfam" id="TIGR02532">
    <property type="entry name" value="IV_pilin_GFxxxE"/>
    <property type="match status" value="1"/>
</dbReference>
<evidence type="ECO:0000256" key="10">
    <source>
        <dbReference type="ARBA" id="ARBA00030775"/>
    </source>
</evidence>
<evidence type="ECO:0000256" key="12">
    <source>
        <dbReference type="SAM" id="Phobius"/>
    </source>
</evidence>
<evidence type="ECO:0000256" key="11">
    <source>
        <dbReference type="SAM" id="MobiDB-lite"/>
    </source>
</evidence>
<keyword evidence="8 12" id="KW-0472">Membrane</keyword>